<feature type="region of interest" description="Disordered" evidence="1">
    <location>
        <begin position="177"/>
        <end position="231"/>
    </location>
</feature>
<feature type="chain" id="PRO_5044254651" description="AB hydrolase-1 domain-containing protein" evidence="2">
    <location>
        <begin position="24"/>
        <end position="472"/>
    </location>
</feature>
<feature type="domain" description="AB hydrolase-1" evidence="3">
    <location>
        <begin position="232"/>
        <end position="352"/>
    </location>
</feature>
<proteinExistence type="predicted"/>
<feature type="compositionally biased region" description="Basic and acidic residues" evidence="1">
    <location>
        <begin position="191"/>
        <end position="202"/>
    </location>
</feature>
<feature type="signal peptide" evidence="2">
    <location>
        <begin position="1"/>
        <end position="23"/>
    </location>
</feature>
<evidence type="ECO:0000259" key="3">
    <source>
        <dbReference type="Pfam" id="PF00561"/>
    </source>
</evidence>
<dbReference type="Gene3D" id="3.40.50.1820">
    <property type="entry name" value="alpha/beta hydrolase"/>
    <property type="match status" value="1"/>
</dbReference>
<feature type="compositionally biased region" description="Pro residues" evidence="1">
    <location>
        <begin position="64"/>
        <end position="76"/>
    </location>
</feature>
<dbReference type="Pfam" id="PF00561">
    <property type="entry name" value="Abhydrolase_1"/>
    <property type="match status" value="1"/>
</dbReference>
<dbReference type="InterPro" id="IPR050266">
    <property type="entry name" value="AB_hydrolase_sf"/>
</dbReference>
<protein>
    <recommendedName>
        <fullName evidence="3">AB hydrolase-1 domain-containing protein</fullName>
    </recommendedName>
</protein>
<dbReference type="Proteomes" id="UP000013827">
    <property type="component" value="Unassembled WGS sequence"/>
</dbReference>
<organism evidence="4 5">
    <name type="scientific">Emiliania huxleyi (strain CCMP1516)</name>
    <dbReference type="NCBI Taxonomy" id="280463"/>
    <lineage>
        <taxon>Eukaryota</taxon>
        <taxon>Haptista</taxon>
        <taxon>Haptophyta</taxon>
        <taxon>Prymnesiophyceae</taxon>
        <taxon>Isochrysidales</taxon>
        <taxon>Noelaerhabdaceae</taxon>
        <taxon>Emiliania</taxon>
    </lineage>
</organism>
<feature type="region of interest" description="Disordered" evidence="1">
    <location>
        <begin position="21"/>
        <end position="77"/>
    </location>
</feature>
<dbReference type="RefSeq" id="XP_005772408.1">
    <property type="nucleotide sequence ID" value="XM_005772351.1"/>
</dbReference>
<dbReference type="EnsemblProtists" id="EOD19979">
    <property type="protein sequence ID" value="EOD19979"/>
    <property type="gene ID" value="EMIHUDRAFT_102000"/>
</dbReference>
<dbReference type="InterPro" id="IPR029058">
    <property type="entry name" value="AB_hydrolase_fold"/>
</dbReference>
<dbReference type="PANTHER" id="PTHR43798">
    <property type="entry name" value="MONOACYLGLYCEROL LIPASE"/>
    <property type="match status" value="1"/>
</dbReference>
<dbReference type="GeneID" id="17265477"/>
<dbReference type="InterPro" id="IPR000073">
    <property type="entry name" value="AB_hydrolase_1"/>
</dbReference>
<reference evidence="5" key="1">
    <citation type="journal article" date="2013" name="Nature">
        <title>Pan genome of the phytoplankton Emiliania underpins its global distribution.</title>
        <authorList>
            <person name="Read B.A."/>
            <person name="Kegel J."/>
            <person name="Klute M.J."/>
            <person name="Kuo A."/>
            <person name="Lefebvre S.C."/>
            <person name="Maumus F."/>
            <person name="Mayer C."/>
            <person name="Miller J."/>
            <person name="Monier A."/>
            <person name="Salamov A."/>
            <person name="Young J."/>
            <person name="Aguilar M."/>
            <person name="Claverie J.M."/>
            <person name="Frickenhaus S."/>
            <person name="Gonzalez K."/>
            <person name="Herman E.K."/>
            <person name="Lin Y.C."/>
            <person name="Napier J."/>
            <person name="Ogata H."/>
            <person name="Sarno A.F."/>
            <person name="Shmutz J."/>
            <person name="Schroeder D."/>
            <person name="de Vargas C."/>
            <person name="Verret F."/>
            <person name="von Dassow P."/>
            <person name="Valentin K."/>
            <person name="Van de Peer Y."/>
            <person name="Wheeler G."/>
            <person name="Dacks J.B."/>
            <person name="Delwiche C.F."/>
            <person name="Dyhrman S.T."/>
            <person name="Glockner G."/>
            <person name="John U."/>
            <person name="Richards T."/>
            <person name="Worden A.Z."/>
            <person name="Zhang X."/>
            <person name="Grigoriev I.V."/>
            <person name="Allen A.E."/>
            <person name="Bidle K."/>
            <person name="Borodovsky M."/>
            <person name="Bowler C."/>
            <person name="Brownlee C."/>
            <person name="Cock J.M."/>
            <person name="Elias M."/>
            <person name="Gladyshev V.N."/>
            <person name="Groth M."/>
            <person name="Guda C."/>
            <person name="Hadaegh A."/>
            <person name="Iglesias-Rodriguez M.D."/>
            <person name="Jenkins J."/>
            <person name="Jones B.M."/>
            <person name="Lawson T."/>
            <person name="Leese F."/>
            <person name="Lindquist E."/>
            <person name="Lobanov A."/>
            <person name="Lomsadze A."/>
            <person name="Malik S.B."/>
            <person name="Marsh M.E."/>
            <person name="Mackinder L."/>
            <person name="Mock T."/>
            <person name="Mueller-Roeber B."/>
            <person name="Pagarete A."/>
            <person name="Parker M."/>
            <person name="Probert I."/>
            <person name="Quesneville H."/>
            <person name="Raines C."/>
            <person name="Rensing S.A."/>
            <person name="Riano-Pachon D.M."/>
            <person name="Richier S."/>
            <person name="Rokitta S."/>
            <person name="Shiraiwa Y."/>
            <person name="Soanes D.M."/>
            <person name="van der Giezen M."/>
            <person name="Wahlund T.M."/>
            <person name="Williams B."/>
            <person name="Wilson W."/>
            <person name="Wolfe G."/>
            <person name="Wurch L.L."/>
        </authorList>
    </citation>
    <scope>NUCLEOTIDE SEQUENCE</scope>
</reference>
<dbReference type="PaxDb" id="2903-EOD19979"/>
<evidence type="ECO:0000256" key="2">
    <source>
        <dbReference type="SAM" id="SignalP"/>
    </source>
</evidence>
<feature type="compositionally biased region" description="Pro residues" evidence="1">
    <location>
        <begin position="44"/>
        <end position="54"/>
    </location>
</feature>
<sequence>MLSLTLTAAYALLLSPLPPRAHTAGGPRCVSEPPDTIEERTITPSPPAPPPLRTPAPLAADAPPLAPPPQTPPPSSFPVAPQLTLSKYETMQGRRVRAVLAYAPAFAPLAAEVTAALGNALPDVKVQRVAAAPEDPRVPSISLRVDGVLCTSSTEPGRLYLPLSRIGVVVERARRKRRPKGDAYTSAAGPTRDRRDSKRLAEELVGLELSETWHPEEHQEHPVEQPSQEERPVFSAAHFAADLLAVLDAEGVEETALVCHSFGGTVGVHTAFTAPERVTALVMVSTTFGLLFSESAEDRLQKDFLEAWNFGGMKQDFDYSKLLAQVQGRLSDDALRARPFVDMDGRLQAGCYLWMKKAPEVWNLRTLLHQANVQVKEMGCMAPPPRSAEDPMLKIYYDESKTDAELREKFLGPITFICPADDAAVPWEFCALMAERLGGSIDVMESSLGDHSVMMFSPAEFNASVRNALERA</sequence>
<keyword evidence="2" id="KW-0732">Signal</keyword>
<feature type="compositionally biased region" description="Basic and acidic residues" evidence="1">
    <location>
        <begin position="211"/>
        <end position="231"/>
    </location>
</feature>
<name>A0A0D3J8Z4_EMIH1</name>
<reference evidence="4" key="2">
    <citation type="submission" date="2024-10" db="UniProtKB">
        <authorList>
            <consortium name="EnsemblProtists"/>
        </authorList>
    </citation>
    <scope>IDENTIFICATION</scope>
</reference>
<dbReference type="HOGENOM" id="CLU_579306_0_0_1"/>
<evidence type="ECO:0000256" key="1">
    <source>
        <dbReference type="SAM" id="MobiDB-lite"/>
    </source>
</evidence>
<accession>A0A0D3J8Z4</accession>
<dbReference type="SUPFAM" id="SSF53474">
    <property type="entry name" value="alpha/beta-Hydrolases"/>
    <property type="match status" value="1"/>
</dbReference>
<dbReference type="AlphaFoldDB" id="A0A0D3J8Z4"/>
<evidence type="ECO:0000313" key="5">
    <source>
        <dbReference type="Proteomes" id="UP000013827"/>
    </source>
</evidence>
<dbReference type="PANTHER" id="PTHR43798:SF33">
    <property type="entry name" value="HYDROLASE, PUTATIVE (AFU_ORTHOLOGUE AFUA_2G14860)-RELATED"/>
    <property type="match status" value="1"/>
</dbReference>
<dbReference type="KEGG" id="ehx:EMIHUDRAFT_102000"/>
<evidence type="ECO:0000313" key="4">
    <source>
        <dbReference type="EnsemblProtists" id="EOD19979"/>
    </source>
</evidence>
<keyword evidence="5" id="KW-1185">Reference proteome</keyword>
<dbReference type="GO" id="GO:0016020">
    <property type="term" value="C:membrane"/>
    <property type="evidence" value="ECO:0007669"/>
    <property type="project" value="TreeGrafter"/>
</dbReference>